<protein>
    <submittedName>
        <fullName evidence="1">Uncharacterized protein</fullName>
    </submittedName>
</protein>
<accession>A0A2S5R816</accession>
<keyword evidence="2" id="KW-1185">Reference proteome</keyword>
<dbReference type="AlphaFoldDB" id="A0A2S5R816"/>
<dbReference type="RefSeq" id="WP_207760927.1">
    <property type="nucleotide sequence ID" value="NZ_PHHC01000096.1"/>
</dbReference>
<name>A0A2S5R816_9PROT</name>
<gene>
    <name evidence="1" type="ORF">HCUR_01014</name>
</gene>
<dbReference type="EMBL" id="PHHC01000096">
    <property type="protein sequence ID" value="PPE03476.1"/>
    <property type="molecule type" value="Genomic_DNA"/>
</dbReference>
<evidence type="ECO:0000313" key="1">
    <source>
        <dbReference type="EMBL" id="PPE03476.1"/>
    </source>
</evidence>
<reference evidence="1 2" key="1">
    <citation type="submission" date="2017-11" db="EMBL/GenBank/DDBJ databases">
        <title>Comparative genomic analysis of Holospora spp., intranuclear symbionts of paramecia.</title>
        <authorList>
            <person name="Garushyants S.K."/>
            <person name="Beliavskaya A."/>
            <person name="Malko D.B."/>
            <person name="Logacheva M.D."/>
            <person name="Rautian M.S."/>
            <person name="Gelfand M.S."/>
        </authorList>
    </citation>
    <scope>NUCLEOTIDE SEQUENCE [LARGE SCALE GENOMIC DNA]</scope>
    <source>
        <strain evidence="2">02AZ16</strain>
    </source>
</reference>
<proteinExistence type="predicted"/>
<evidence type="ECO:0000313" key="2">
    <source>
        <dbReference type="Proteomes" id="UP000239425"/>
    </source>
</evidence>
<comment type="caution">
    <text evidence="1">The sequence shown here is derived from an EMBL/GenBank/DDBJ whole genome shotgun (WGS) entry which is preliminary data.</text>
</comment>
<sequence>MKQAEYTVCSMPTTEYFLLNYIEITSSAVKKRGKNGARVGIEHPSSLSKER</sequence>
<organism evidence="1 2">
    <name type="scientific">Holospora curviuscula</name>
    <dbReference type="NCBI Taxonomy" id="1082868"/>
    <lineage>
        <taxon>Bacteria</taxon>
        <taxon>Pseudomonadati</taxon>
        <taxon>Pseudomonadota</taxon>
        <taxon>Alphaproteobacteria</taxon>
        <taxon>Holosporales</taxon>
        <taxon>Holosporaceae</taxon>
        <taxon>Holospora</taxon>
    </lineage>
</organism>
<dbReference type="Proteomes" id="UP000239425">
    <property type="component" value="Unassembled WGS sequence"/>
</dbReference>